<keyword evidence="2" id="KW-0812">Transmembrane</keyword>
<protein>
    <submittedName>
        <fullName evidence="3">Uncharacterized protein</fullName>
    </submittedName>
</protein>
<reference evidence="3 4" key="1">
    <citation type="submission" date="2019-05" db="EMBL/GenBank/DDBJ databases">
        <title>Nesterenkonia sp. GY239, isolated from the Southern Atlantic Ocean.</title>
        <authorList>
            <person name="Zhang G."/>
        </authorList>
    </citation>
    <scope>NUCLEOTIDE SEQUENCE [LARGE SCALE GENOMIC DNA]</scope>
    <source>
        <strain evidence="3 4">GY239</strain>
    </source>
</reference>
<comment type="caution">
    <text evidence="3">The sequence shown here is derived from an EMBL/GenBank/DDBJ whole genome shotgun (WGS) entry which is preliminary data.</text>
</comment>
<gene>
    <name evidence="3" type="ORF">FEF27_03675</name>
</gene>
<dbReference type="Proteomes" id="UP000306544">
    <property type="component" value="Unassembled WGS sequence"/>
</dbReference>
<name>A0A5R9ALE9_9MICC</name>
<feature type="compositionally biased region" description="Acidic residues" evidence="1">
    <location>
        <begin position="98"/>
        <end position="110"/>
    </location>
</feature>
<feature type="transmembrane region" description="Helical" evidence="2">
    <location>
        <begin position="311"/>
        <end position="333"/>
    </location>
</feature>
<proteinExistence type="predicted"/>
<feature type="compositionally biased region" description="Acidic residues" evidence="1">
    <location>
        <begin position="64"/>
        <end position="90"/>
    </location>
</feature>
<keyword evidence="4" id="KW-1185">Reference proteome</keyword>
<keyword evidence="2" id="KW-0472">Membrane</keyword>
<dbReference type="EMBL" id="VAWA01000003">
    <property type="protein sequence ID" value="TLP78964.1"/>
    <property type="molecule type" value="Genomic_DNA"/>
</dbReference>
<dbReference type="RefSeq" id="WP_138169475.1">
    <property type="nucleotide sequence ID" value="NZ_VAWA01000003.1"/>
</dbReference>
<sequence>MLSGSAGGLPRFPMRIIAALALASGLMLSSVGVAPATAEPEETQSPADETDTPSPRPSPSPTETETDADPTSEPTEGTEDDDVEDEETDQQDVRQQETDEEEDREGEEDATAPSPEHVRVECTNVTIEAGQEVSINCHTTPAGATLSVGAPSQLGGSITVEGSQLLYRAPIDRNGTDTLTVVASALDYEDGTTRLTVNVEVPQEVTESATPEDPDPPAAPATTPPPEGAEDNTGAQTPDTLPSDPSVPVSSPPPSHTRQTQEPADLLLLPVPGMPREPEMTMPGTSHHTGNQTSHEDAGENRYDSLAMTGAGATFGAAGLAALSLALGTGMLVTSRRMRQR</sequence>
<keyword evidence="2" id="KW-1133">Transmembrane helix</keyword>
<feature type="region of interest" description="Disordered" evidence="1">
    <location>
        <begin position="34"/>
        <end position="117"/>
    </location>
</feature>
<feature type="compositionally biased region" description="Pro residues" evidence="1">
    <location>
        <begin position="216"/>
        <end position="227"/>
    </location>
</feature>
<evidence type="ECO:0000256" key="1">
    <source>
        <dbReference type="SAM" id="MobiDB-lite"/>
    </source>
</evidence>
<evidence type="ECO:0000313" key="4">
    <source>
        <dbReference type="Proteomes" id="UP000306544"/>
    </source>
</evidence>
<feature type="compositionally biased region" description="Low complexity" evidence="1">
    <location>
        <begin position="237"/>
        <end position="249"/>
    </location>
</feature>
<evidence type="ECO:0000256" key="2">
    <source>
        <dbReference type="SAM" id="Phobius"/>
    </source>
</evidence>
<feature type="compositionally biased region" description="Polar residues" evidence="1">
    <location>
        <begin position="283"/>
        <end position="293"/>
    </location>
</feature>
<dbReference type="OrthoDB" id="9996826at2"/>
<accession>A0A5R9ALE9</accession>
<evidence type="ECO:0000313" key="3">
    <source>
        <dbReference type="EMBL" id="TLP78964.1"/>
    </source>
</evidence>
<organism evidence="3 4">
    <name type="scientific">Nesterenkonia sphaerica</name>
    <dbReference type="NCBI Taxonomy" id="1804988"/>
    <lineage>
        <taxon>Bacteria</taxon>
        <taxon>Bacillati</taxon>
        <taxon>Actinomycetota</taxon>
        <taxon>Actinomycetes</taxon>
        <taxon>Micrococcales</taxon>
        <taxon>Micrococcaceae</taxon>
        <taxon>Nesterenkonia</taxon>
    </lineage>
</organism>
<dbReference type="AlphaFoldDB" id="A0A5R9ALE9"/>
<feature type="region of interest" description="Disordered" evidence="1">
    <location>
        <begin position="195"/>
        <end position="299"/>
    </location>
</feature>